<evidence type="ECO:0000259" key="5">
    <source>
        <dbReference type="PROSITE" id="PS50011"/>
    </source>
</evidence>
<organism evidence="7 8">
    <name type="scientific">Paraburkholderia humisilvae</name>
    <dbReference type="NCBI Taxonomy" id="627669"/>
    <lineage>
        <taxon>Bacteria</taxon>
        <taxon>Pseudomonadati</taxon>
        <taxon>Pseudomonadota</taxon>
        <taxon>Betaproteobacteria</taxon>
        <taxon>Burkholderiales</taxon>
        <taxon>Burkholderiaceae</taxon>
        <taxon>Paraburkholderia</taxon>
    </lineage>
</organism>
<dbReference type="GO" id="GO:0000155">
    <property type="term" value="F:phosphorelay sensor kinase activity"/>
    <property type="evidence" value="ECO:0007669"/>
    <property type="project" value="InterPro"/>
</dbReference>
<keyword evidence="7" id="KW-0418">Kinase</keyword>
<keyword evidence="3" id="KW-0597">Phosphoprotein</keyword>
<dbReference type="InterPro" id="IPR041664">
    <property type="entry name" value="AAA_16"/>
</dbReference>
<dbReference type="SUPFAM" id="SSF55781">
    <property type="entry name" value="GAF domain-like"/>
    <property type="match status" value="1"/>
</dbReference>
<keyword evidence="8" id="KW-1185">Reference proteome</keyword>
<dbReference type="EC" id="2.7.13.3" evidence="2"/>
<dbReference type="Pfam" id="PF13191">
    <property type="entry name" value="AAA_16"/>
    <property type="match status" value="1"/>
</dbReference>
<evidence type="ECO:0000313" key="8">
    <source>
        <dbReference type="Proteomes" id="UP000494363"/>
    </source>
</evidence>
<dbReference type="PANTHER" id="PTHR43642:SF1">
    <property type="entry name" value="HYBRID SIGNAL TRANSDUCTION HISTIDINE KINASE G"/>
    <property type="match status" value="1"/>
</dbReference>
<dbReference type="InterPro" id="IPR003661">
    <property type="entry name" value="HisK_dim/P_dom"/>
</dbReference>
<dbReference type="Gene3D" id="1.10.510.10">
    <property type="entry name" value="Transferase(Phosphotransferase) domain 1"/>
    <property type="match status" value="1"/>
</dbReference>
<gene>
    <name evidence="7" type="primary">sasA_13</name>
    <name evidence="7" type="ORF">LMG29542_01777</name>
</gene>
<accession>A0A6J5DGB7</accession>
<dbReference type="EMBL" id="CADIKH010000007">
    <property type="protein sequence ID" value="CAB3752494.1"/>
    <property type="molecule type" value="Genomic_DNA"/>
</dbReference>
<dbReference type="Proteomes" id="UP000494363">
    <property type="component" value="Unassembled WGS sequence"/>
</dbReference>
<dbReference type="SMART" id="SM00388">
    <property type="entry name" value="HisKA"/>
    <property type="match status" value="1"/>
</dbReference>
<dbReference type="GO" id="GO:0005524">
    <property type="term" value="F:ATP binding"/>
    <property type="evidence" value="ECO:0007669"/>
    <property type="project" value="InterPro"/>
</dbReference>
<dbReference type="Pfam" id="PF00069">
    <property type="entry name" value="Pkinase"/>
    <property type="match status" value="1"/>
</dbReference>
<dbReference type="InterPro" id="IPR036890">
    <property type="entry name" value="HATPase_C_sf"/>
</dbReference>
<dbReference type="PROSITE" id="PS50011">
    <property type="entry name" value="PROTEIN_KINASE_DOM"/>
    <property type="match status" value="1"/>
</dbReference>
<dbReference type="SMART" id="SM00065">
    <property type="entry name" value="GAF"/>
    <property type="match status" value="1"/>
</dbReference>
<dbReference type="SUPFAM" id="SSF55874">
    <property type="entry name" value="ATPase domain of HSP90 chaperone/DNA topoisomerase II/histidine kinase"/>
    <property type="match status" value="1"/>
</dbReference>
<evidence type="ECO:0000256" key="4">
    <source>
        <dbReference type="SAM" id="MobiDB-lite"/>
    </source>
</evidence>
<dbReference type="InterPro" id="IPR003018">
    <property type="entry name" value="GAF"/>
</dbReference>
<dbReference type="Gene3D" id="3.30.450.40">
    <property type="match status" value="1"/>
</dbReference>
<dbReference type="InterPro" id="IPR003594">
    <property type="entry name" value="HATPase_dom"/>
</dbReference>
<reference evidence="7 8" key="1">
    <citation type="submission" date="2020-04" db="EMBL/GenBank/DDBJ databases">
        <authorList>
            <person name="De Canck E."/>
        </authorList>
    </citation>
    <scope>NUCLEOTIDE SEQUENCE [LARGE SCALE GENOMIC DNA]</scope>
    <source>
        <strain evidence="7 8">LMG 29542</strain>
    </source>
</reference>
<evidence type="ECO:0000256" key="2">
    <source>
        <dbReference type="ARBA" id="ARBA00012438"/>
    </source>
</evidence>
<feature type="domain" description="Histidine kinase" evidence="6">
    <location>
        <begin position="1500"/>
        <end position="1716"/>
    </location>
</feature>
<dbReference type="Gene3D" id="3.30.565.10">
    <property type="entry name" value="Histidine kinase-like ATPase, C-terminal domain"/>
    <property type="match status" value="1"/>
</dbReference>
<dbReference type="InterPro" id="IPR053159">
    <property type="entry name" value="Hybrid_Histidine_Kinase"/>
</dbReference>
<comment type="catalytic activity">
    <reaction evidence="1">
        <text>ATP + protein L-histidine = ADP + protein N-phospho-L-histidine.</text>
        <dbReference type="EC" id="2.7.13.3"/>
    </reaction>
</comment>
<dbReference type="PROSITE" id="PS50109">
    <property type="entry name" value="HIS_KIN"/>
    <property type="match status" value="1"/>
</dbReference>
<dbReference type="Pfam" id="PF02518">
    <property type="entry name" value="HATPase_c"/>
    <property type="match status" value="1"/>
</dbReference>
<dbReference type="PRINTS" id="PR00344">
    <property type="entry name" value="BCTRLSENSOR"/>
</dbReference>
<dbReference type="CDD" id="cd00082">
    <property type="entry name" value="HisKA"/>
    <property type="match status" value="1"/>
</dbReference>
<keyword evidence="7" id="KW-0808">Transferase</keyword>
<dbReference type="Gene3D" id="3.40.50.300">
    <property type="entry name" value="P-loop containing nucleotide triphosphate hydrolases"/>
    <property type="match status" value="1"/>
</dbReference>
<feature type="region of interest" description="Disordered" evidence="4">
    <location>
        <begin position="134"/>
        <end position="157"/>
    </location>
</feature>
<dbReference type="SUPFAM" id="SSF52540">
    <property type="entry name" value="P-loop containing nucleoside triphosphate hydrolases"/>
    <property type="match status" value="1"/>
</dbReference>
<dbReference type="InterPro" id="IPR000719">
    <property type="entry name" value="Prot_kinase_dom"/>
</dbReference>
<dbReference type="SMART" id="SM00220">
    <property type="entry name" value="S_TKc"/>
    <property type="match status" value="1"/>
</dbReference>
<dbReference type="InterPro" id="IPR011009">
    <property type="entry name" value="Kinase-like_dom_sf"/>
</dbReference>
<dbReference type="Gene3D" id="1.10.287.130">
    <property type="match status" value="1"/>
</dbReference>
<name>A0A6J5DGB7_9BURK</name>
<protein>
    <recommendedName>
        <fullName evidence="2">histidine kinase</fullName>
        <ecNumber evidence="2">2.7.13.3</ecNumber>
    </recommendedName>
</protein>
<dbReference type="RefSeq" id="WP_175226097.1">
    <property type="nucleotide sequence ID" value="NZ_CADIKH010000007.1"/>
</dbReference>
<sequence length="1716" mass="188350">MAIHYEIDERLRRRGGAALYRGKVGESEGMLIAVGGAGAYPTMQLEALRHEYALRADLDNEWAAVPVASARYDDQPSLLLKDPGGQLLRDLCGKPLPLDLFLPLAAAVAAAVEHMHMGGLIHLRIGPDNLLVETGTESASESESESESESASRSAAAESSGRCHAWLTGFGFAQRTRGGTPSPCGSITPEAESFAYLSPEQIGMPHQPADARTDLYALGCTFYELLTGAPPITATDPLEWAHAHTARQPPHVRTHRPSLPEPICAIVMKLLEKAPSERYQSAASLRADLERSLNMWRQHGTLEAFPLNLHDIADRLARSTKLYARQCDLKHLDSAFGQSRQGAARCVFVCGTAGSGKSALVHEHLSGLSADMCWSAASKCEPATQGVPYASLTQALDNLVRPLLGATDAEFDRWRARLQSALRDQGRALLPLMPDLERIVGPQPALPPLPPQAEKDRFLRVVGDLLRAFASAERPVVLFIDDLQWSDDGTLSVLEYLALRAPLPYLLVIGSFRDDEIAPSHPLHALAHDEKAELIALQPLTVDAVAALLADLLNDRQDRVLVLARLIVDRTYGNPFFTIQFISTLAQEGLITFQLDGRCTWDPTRIEAKGYTNNVVDLLLRQIDLLPAPTRDLMVIFSCLGGSAPANTIAVAADVSVQTVHDTLSAARDAKLIQCTDDAYAFTHDRILETTYLTLSDPLRRTAMHLRIGRRLRSRIAADPHSHSVFEVVNHLNRGVDLIDRAEERDDLAALNLQAGLQAKSAMAYADALAYLRHVAKIRSHDPDHPMLQTAAFHLAECEFITGHLDEAETRLCALAQQPVDLPFAAEITALRAALYVVRDRPDLAVQVGLQYLHTAGVDLPACPSEAEIEVEYQRLTERLRGRTFDEFKVQPTMSDPVWRGVLQVLADLIPPAAFTTVNLSALIALHMARISFEHGVTDASCYGYVCVSEVFRRFNDYQACHALGELAMHLVDARGFERYKARVHLTFGVMQSWTRPVRDALPHIRGAFEEATQAGDLTFAAYCRRHLISPMLVYGAPLAEMQQLAYESLAYARGTKIDLMIDAIRAQITYIDTLRGAPPNDAWSTDDEASRYTNRPKSAFAHWTHRMQCHFLFGDLAAALDAEARASALLWSSGAHFEAALFVLFSALVHAAAGRTQHGDDRERHLGTLKLHQQQLDIWARNAPSNYRDGATLVAAEIARIEHRVPDAMRLYEDAIDCAREQRFLHNEALANELAAQFHAALGAKTASRSYLRHARQAYVAWGADAKVAQLDAAYPELATPRQRDAPVGLESQLDVRAVIMATHALSREIVLTRLVKTLMRCTLEHAGGQRCVLVMMHGDAMEIEAEAKVSGATVDVDLRSGAAGPMDLPLSLARTVIRTGEMRVLDDARAAREWSGDAYVRAIRPRSVLCLPLLNQSRMVGLLYIENNLAPGAFTQERTSVLAVLSTHAAISLENARLYAQLIEESAQREQVAERLRTTQAELARTIRLTTMGELVASIVHEVNQPLSAAKTGAEAALRWLNRAEPEVGEARCTLDRVAADTTRAAMIVRGLLSLAKKSPPEMKRFDLNESMREVLQLLHREIAHHDVEIDARAIAGELAVLGDRVQLQQVVLNLVVNAMEAMTHSPPESRTLRLSAQPARNGRIRVCVVDTGPGVDPTVQEKVFEPFVTTKNTGMGMGLSICRSIIEAHGGELTVSANVPYGACFEFTVAAAD</sequence>
<dbReference type="InterPro" id="IPR004358">
    <property type="entry name" value="Sig_transdc_His_kin-like_C"/>
</dbReference>
<dbReference type="InterPro" id="IPR029016">
    <property type="entry name" value="GAF-like_dom_sf"/>
</dbReference>
<feature type="domain" description="Protein kinase" evidence="5">
    <location>
        <begin position="5"/>
        <end position="302"/>
    </location>
</feature>
<evidence type="ECO:0000313" key="7">
    <source>
        <dbReference type="EMBL" id="CAB3752494.1"/>
    </source>
</evidence>
<dbReference type="SUPFAM" id="SSF56112">
    <property type="entry name" value="Protein kinase-like (PK-like)"/>
    <property type="match status" value="1"/>
</dbReference>
<dbReference type="InterPro" id="IPR036097">
    <property type="entry name" value="HisK_dim/P_sf"/>
</dbReference>
<dbReference type="SUPFAM" id="SSF47384">
    <property type="entry name" value="Homodimeric domain of signal transducing histidine kinase"/>
    <property type="match status" value="1"/>
</dbReference>
<dbReference type="InterPro" id="IPR005467">
    <property type="entry name" value="His_kinase_dom"/>
</dbReference>
<evidence type="ECO:0000259" key="6">
    <source>
        <dbReference type="PROSITE" id="PS50109"/>
    </source>
</evidence>
<dbReference type="Pfam" id="PF01590">
    <property type="entry name" value="GAF"/>
    <property type="match status" value="1"/>
</dbReference>
<dbReference type="InterPro" id="IPR027417">
    <property type="entry name" value="P-loop_NTPase"/>
</dbReference>
<proteinExistence type="predicted"/>
<dbReference type="SMART" id="SM00387">
    <property type="entry name" value="HATPase_c"/>
    <property type="match status" value="1"/>
</dbReference>
<evidence type="ECO:0000256" key="1">
    <source>
        <dbReference type="ARBA" id="ARBA00000085"/>
    </source>
</evidence>
<evidence type="ECO:0000256" key="3">
    <source>
        <dbReference type="ARBA" id="ARBA00022553"/>
    </source>
</evidence>
<dbReference type="PANTHER" id="PTHR43642">
    <property type="entry name" value="HYBRID SIGNAL TRANSDUCTION HISTIDINE KINASE G"/>
    <property type="match status" value="1"/>
</dbReference>